<reference evidence="2" key="1">
    <citation type="journal article" date="2018" name="Nat. Plants">
        <title>Whole-genome landscape of Medicago truncatula symbiotic genes.</title>
        <authorList>
            <person name="Pecrix Y."/>
            <person name="Staton S.E."/>
            <person name="Sallet E."/>
            <person name="Lelandais-Briere C."/>
            <person name="Moreau S."/>
            <person name="Carrere S."/>
            <person name="Blein T."/>
            <person name="Jardinaud M.F."/>
            <person name="Latrasse D."/>
            <person name="Zouine M."/>
            <person name="Zahm M."/>
            <person name="Kreplak J."/>
            <person name="Mayjonade B."/>
            <person name="Satge C."/>
            <person name="Perez M."/>
            <person name="Cauet S."/>
            <person name="Marande W."/>
            <person name="Chantry-Darmon C."/>
            <person name="Lopez-Roques C."/>
            <person name="Bouchez O."/>
            <person name="Berard A."/>
            <person name="Debelle F."/>
            <person name="Munos S."/>
            <person name="Bendahmane A."/>
            <person name="Berges H."/>
            <person name="Niebel A."/>
            <person name="Buitink J."/>
            <person name="Frugier F."/>
            <person name="Benhamed M."/>
            <person name="Crespi M."/>
            <person name="Gouzy J."/>
            <person name="Gamas P."/>
        </authorList>
    </citation>
    <scope>NUCLEOTIDE SEQUENCE [LARGE SCALE GENOMIC DNA]</scope>
    <source>
        <strain evidence="2">cv. Jemalong A17</strain>
    </source>
</reference>
<evidence type="ECO:0000313" key="1">
    <source>
        <dbReference type="EMBL" id="RHN47215.1"/>
    </source>
</evidence>
<dbReference type="Proteomes" id="UP000265566">
    <property type="component" value="Chromosome 7"/>
</dbReference>
<accession>A0A396H7R0</accession>
<comment type="caution">
    <text evidence="1">The sequence shown here is derived from an EMBL/GenBank/DDBJ whole genome shotgun (WGS) entry which is preliminary data.</text>
</comment>
<organism evidence="1 2">
    <name type="scientific">Medicago truncatula</name>
    <name type="common">Barrel medic</name>
    <name type="synonym">Medicago tribuloides</name>
    <dbReference type="NCBI Taxonomy" id="3880"/>
    <lineage>
        <taxon>Eukaryota</taxon>
        <taxon>Viridiplantae</taxon>
        <taxon>Streptophyta</taxon>
        <taxon>Embryophyta</taxon>
        <taxon>Tracheophyta</taxon>
        <taxon>Spermatophyta</taxon>
        <taxon>Magnoliopsida</taxon>
        <taxon>eudicotyledons</taxon>
        <taxon>Gunneridae</taxon>
        <taxon>Pentapetalae</taxon>
        <taxon>rosids</taxon>
        <taxon>fabids</taxon>
        <taxon>Fabales</taxon>
        <taxon>Fabaceae</taxon>
        <taxon>Papilionoideae</taxon>
        <taxon>50 kb inversion clade</taxon>
        <taxon>NPAAA clade</taxon>
        <taxon>Hologalegina</taxon>
        <taxon>IRL clade</taxon>
        <taxon>Trifolieae</taxon>
        <taxon>Medicago</taxon>
    </lineage>
</organism>
<sequence length="154" mass="17408">MPDFCQSLNFIFKGFDIGPFPIYSRMKFLHCNNHICRQLSLVNRSFPSHSNEVKLDCASSKLVGIVPERLLHDRFSICNCFNSPSTDGIVPLNKFPLRSRDSRGCDRTKSEGIFPLILFLLKFKFRNKGNFTTSFGIQVPLEAFLLSGLKKGGA</sequence>
<dbReference type="Gramene" id="rna41781">
    <property type="protein sequence ID" value="RHN47215.1"/>
    <property type="gene ID" value="gene41781"/>
</dbReference>
<dbReference type="AlphaFoldDB" id="A0A396H7R0"/>
<evidence type="ECO:0000313" key="2">
    <source>
        <dbReference type="Proteomes" id="UP000265566"/>
    </source>
</evidence>
<name>A0A396H7R0_MEDTR</name>
<dbReference type="EMBL" id="PSQE01000007">
    <property type="protein sequence ID" value="RHN47215.1"/>
    <property type="molecule type" value="Genomic_DNA"/>
</dbReference>
<proteinExistence type="predicted"/>
<gene>
    <name evidence="1" type="ORF">MtrunA17_Chr7g0250501</name>
</gene>
<protein>
    <submittedName>
        <fullName evidence="1">Uncharacterized protein</fullName>
    </submittedName>
</protein>